<feature type="domain" description="COMM" evidence="3">
    <location>
        <begin position="128"/>
        <end position="196"/>
    </location>
</feature>
<dbReference type="GO" id="GO:1902306">
    <property type="term" value="P:negative regulation of sodium ion transmembrane transport"/>
    <property type="evidence" value="ECO:0007669"/>
    <property type="project" value="TreeGrafter"/>
</dbReference>
<evidence type="ECO:0000313" key="4">
    <source>
        <dbReference type="EMBL" id="KAF7689369.1"/>
    </source>
</evidence>
<comment type="similarity">
    <text evidence="2">Belongs to the COMM domain-containing protein 1 family.</text>
</comment>
<dbReference type="OrthoDB" id="10251426at2759"/>
<evidence type="ECO:0000256" key="1">
    <source>
        <dbReference type="ARBA" id="ARBA00016551"/>
    </source>
</evidence>
<dbReference type="GO" id="GO:0031398">
    <property type="term" value="P:positive regulation of protein ubiquitination"/>
    <property type="evidence" value="ECO:0007669"/>
    <property type="project" value="TreeGrafter"/>
</dbReference>
<dbReference type="GO" id="GO:0005768">
    <property type="term" value="C:endosome"/>
    <property type="evidence" value="ECO:0007669"/>
    <property type="project" value="TreeGrafter"/>
</dbReference>
<dbReference type="InterPro" id="IPR037351">
    <property type="entry name" value="Murr1"/>
</dbReference>
<dbReference type="Proteomes" id="UP000606274">
    <property type="component" value="Unassembled WGS sequence"/>
</dbReference>
<dbReference type="GO" id="GO:0055070">
    <property type="term" value="P:copper ion homeostasis"/>
    <property type="evidence" value="ECO:0007669"/>
    <property type="project" value="InterPro"/>
</dbReference>
<organism evidence="4 5">
    <name type="scientific">Silurus meridionalis</name>
    <name type="common">Southern catfish</name>
    <name type="synonym">Silurus soldatovi meridionalis</name>
    <dbReference type="NCBI Taxonomy" id="175797"/>
    <lineage>
        <taxon>Eukaryota</taxon>
        <taxon>Metazoa</taxon>
        <taxon>Chordata</taxon>
        <taxon>Craniata</taxon>
        <taxon>Vertebrata</taxon>
        <taxon>Euteleostomi</taxon>
        <taxon>Actinopterygii</taxon>
        <taxon>Neopterygii</taxon>
        <taxon>Teleostei</taxon>
        <taxon>Ostariophysi</taxon>
        <taxon>Siluriformes</taxon>
        <taxon>Siluridae</taxon>
        <taxon>Silurus</taxon>
    </lineage>
</organism>
<dbReference type="EMBL" id="JABFDY010000024">
    <property type="protein sequence ID" value="KAF7689369.1"/>
    <property type="molecule type" value="Genomic_DNA"/>
</dbReference>
<evidence type="ECO:0000256" key="2">
    <source>
        <dbReference type="ARBA" id="ARBA00093455"/>
    </source>
</evidence>
<sequence>MTARSAVNMAETEVEAVKALCGLLNGIAQRVYYGNSEITEELLKDELYPAVSQDEFRALYDKMRGLLKSVAVADMDQAQLEAFLTAQLRKHGGGGTSPEQTAALARFWKGHRARVRESLVSQSRWEPALRGLNWRVDLQTATSRGQMSNSPVALVELELGRNGQDSEFVCLEFDEMKINQMLKKMTEIQESIDGIVHHS</sequence>
<dbReference type="InterPro" id="IPR033776">
    <property type="entry name" value="COMMD1_N"/>
</dbReference>
<dbReference type="InterPro" id="IPR017920">
    <property type="entry name" value="COMM"/>
</dbReference>
<gene>
    <name evidence="4" type="ORF">HF521_012722</name>
</gene>
<keyword evidence="5" id="KW-1185">Reference proteome</keyword>
<comment type="caution">
    <text evidence="4">The sequence shown here is derived from an EMBL/GenBank/DDBJ whole genome shotgun (WGS) entry which is preliminary data.</text>
</comment>
<dbReference type="PANTHER" id="PTHR21199:SF1">
    <property type="entry name" value="COMM DOMAIN-CONTAINING PROTEIN 1"/>
    <property type="match status" value="1"/>
</dbReference>
<dbReference type="PANTHER" id="PTHR21199">
    <property type="entry name" value="COMM DOMAIN-CONTAINING PROTEIN 1"/>
    <property type="match status" value="1"/>
</dbReference>
<evidence type="ECO:0000313" key="5">
    <source>
        <dbReference type="Proteomes" id="UP000606274"/>
    </source>
</evidence>
<dbReference type="Pfam" id="PF07258">
    <property type="entry name" value="COMM_domain"/>
    <property type="match status" value="1"/>
</dbReference>
<name>A0A8T0ADL6_SILME</name>
<proteinExistence type="inferred from homology"/>
<dbReference type="Pfam" id="PF17221">
    <property type="entry name" value="COMMD1_N"/>
    <property type="match status" value="1"/>
</dbReference>
<dbReference type="AlphaFoldDB" id="A0A8T0ADL6"/>
<protein>
    <recommendedName>
        <fullName evidence="1">COMM domain-containing protein 1</fullName>
    </recommendedName>
</protein>
<reference evidence="4" key="1">
    <citation type="submission" date="2020-08" db="EMBL/GenBank/DDBJ databases">
        <title>Chromosome-level assembly of Southern catfish (Silurus meridionalis) provides insights into visual adaptation to the nocturnal and benthic lifestyles.</title>
        <authorList>
            <person name="Zhang Y."/>
            <person name="Wang D."/>
            <person name="Peng Z."/>
        </authorList>
    </citation>
    <scope>NUCLEOTIDE SEQUENCE</scope>
    <source>
        <strain evidence="4">SWU-2019-XX</strain>
        <tissue evidence="4">Muscle</tissue>
    </source>
</reference>
<evidence type="ECO:0000259" key="3">
    <source>
        <dbReference type="PROSITE" id="PS51269"/>
    </source>
</evidence>
<dbReference type="PROSITE" id="PS51269">
    <property type="entry name" value="COMM"/>
    <property type="match status" value="1"/>
</dbReference>
<accession>A0A8T0ADL6</accession>
<dbReference type="GO" id="GO:0032434">
    <property type="term" value="P:regulation of proteasomal ubiquitin-dependent protein catabolic process"/>
    <property type="evidence" value="ECO:0007669"/>
    <property type="project" value="TreeGrafter"/>
</dbReference>
<dbReference type="CDD" id="cd04749">
    <property type="entry name" value="Commd1_MURR1"/>
    <property type="match status" value="1"/>
</dbReference>
<dbReference type="GO" id="GO:2000009">
    <property type="term" value="P:negative regulation of protein localization to cell surface"/>
    <property type="evidence" value="ECO:0007669"/>
    <property type="project" value="TreeGrafter"/>
</dbReference>